<evidence type="ECO:0000256" key="1">
    <source>
        <dbReference type="SAM" id="MobiDB-lite"/>
    </source>
</evidence>
<accession>A0A158QVW6</accession>
<protein>
    <submittedName>
        <fullName evidence="2">Uncharacterized protein</fullName>
    </submittedName>
</protein>
<feature type="region of interest" description="Disordered" evidence="1">
    <location>
        <begin position="187"/>
        <end position="226"/>
    </location>
</feature>
<evidence type="ECO:0000313" key="3">
    <source>
        <dbReference type="Proteomes" id="UP000267029"/>
    </source>
</evidence>
<organism evidence="2 3">
    <name type="scientific">Mesocestoides corti</name>
    <name type="common">Flatworm</name>
    <dbReference type="NCBI Taxonomy" id="53468"/>
    <lineage>
        <taxon>Eukaryota</taxon>
        <taxon>Metazoa</taxon>
        <taxon>Spiralia</taxon>
        <taxon>Lophotrochozoa</taxon>
        <taxon>Platyhelminthes</taxon>
        <taxon>Cestoda</taxon>
        <taxon>Eucestoda</taxon>
        <taxon>Cyclophyllidea</taxon>
        <taxon>Mesocestoididae</taxon>
        <taxon>Mesocestoides</taxon>
    </lineage>
</organism>
<keyword evidence="3" id="KW-1185">Reference proteome</keyword>
<dbReference type="OrthoDB" id="2161974at2759"/>
<proteinExistence type="predicted"/>
<dbReference type="PANTHER" id="PTHR12784:SF28">
    <property type="entry name" value="PROTEIN SICKIE"/>
    <property type="match status" value="1"/>
</dbReference>
<dbReference type="GO" id="GO:0022008">
    <property type="term" value="P:neurogenesis"/>
    <property type="evidence" value="ECO:0007669"/>
    <property type="project" value="InterPro"/>
</dbReference>
<reference evidence="2 3" key="1">
    <citation type="submission" date="2018-10" db="EMBL/GenBank/DDBJ databases">
        <authorList>
            <consortium name="Pathogen Informatics"/>
        </authorList>
    </citation>
    <scope>NUCLEOTIDE SEQUENCE [LARGE SCALE GENOMIC DNA]</scope>
</reference>
<dbReference type="EMBL" id="UXSR01005551">
    <property type="protein sequence ID" value="VDD82662.1"/>
    <property type="molecule type" value="Genomic_DNA"/>
</dbReference>
<dbReference type="InterPro" id="IPR039041">
    <property type="entry name" value="Nav/unc-53"/>
</dbReference>
<dbReference type="AlphaFoldDB" id="A0A158QVW6"/>
<dbReference type="STRING" id="53468.A0A158QVW6"/>
<feature type="compositionally biased region" description="Polar residues" evidence="1">
    <location>
        <begin position="109"/>
        <end position="129"/>
    </location>
</feature>
<feature type="region of interest" description="Disordered" evidence="1">
    <location>
        <begin position="53"/>
        <end position="90"/>
    </location>
</feature>
<dbReference type="PANTHER" id="PTHR12784">
    <property type="entry name" value="STEERIN"/>
    <property type="match status" value="1"/>
</dbReference>
<feature type="region of interest" description="Disordered" evidence="1">
    <location>
        <begin position="106"/>
        <end position="153"/>
    </location>
</feature>
<evidence type="ECO:0000313" key="2">
    <source>
        <dbReference type="EMBL" id="VDD82662.1"/>
    </source>
</evidence>
<name>A0A158QVW6_MESCO</name>
<gene>
    <name evidence="2" type="ORF">MCOS_LOCUS8665</name>
</gene>
<sequence length="226" mass="24643">MGYKACVVSNFEQSLADMAQRLQSLTVSAAEKDSELRELRQIIESMCQEGITASVTSPSLRDEGAESGLRNPASKHNDGSAIPAVPRSATRKGGWLRSSFDRAFRRRGSQSSLTGDTNQGDSHYGSQSKLPPPPISAWNTPEHRPSHRGAGSWGGENAGNLMLVDFSYLPSFSRQLRCLRKNFVRASSVSGDVGRSPEHQAPRPVNRQVPLRVSSRITPPPPPPHF</sequence>
<dbReference type="Proteomes" id="UP000267029">
    <property type="component" value="Unassembled WGS sequence"/>
</dbReference>